<evidence type="ECO:0000313" key="3">
    <source>
        <dbReference type="Proteomes" id="UP000319160"/>
    </source>
</evidence>
<gene>
    <name evidence="2" type="ORF">FHL15_004324</name>
</gene>
<dbReference type="EMBL" id="VFLP01000019">
    <property type="protein sequence ID" value="TRX94863.1"/>
    <property type="molecule type" value="Genomic_DNA"/>
</dbReference>
<feature type="compositionally biased region" description="Basic and acidic residues" evidence="1">
    <location>
        <begin position="206"/>
        <end position="219"/>
    </location>
</feature>
<feature type="region of interest" description="Disordered" evidence="1">
    <location>
        <begin position="159"/>
        <end position="395"/>
    </location>
</feature>
<name>A0A553I3U8_9PEZI</name>
<feature type="compositionally biased region" description="Polar residues" evidence="1">
    <location>
        <begin position="377"/>
        <end position="389"/>
    </location>
</feature>
<comment type="caution">
    <text evidence="2">The sequence shown here is derived from an EMBL/GenBank/DDBJ whole genome shotgun (WGS) entry which is preliminary data.</text>
</comment>
<feature type="compositionally biased region" description="Polar residues" evidence="1">
    <location>
        <begin position="221"/>
        <end position="243"/>
    </location>
</feature>
<dbReference type="STRING" id="2512241.A0A553I3U8"/>
<accession>A0A553I3U8</accession>
<feature type="compositionally biased region" description="Basic and acidic residues" evidence="1">
    <location>
        <begin position="366"/>
        <end position="376"/>
    </location>
</feature>
<keyword evidence="3" id="KW-1185">Reference proteome</keyword>
<organism evidence="2 3">
    <name type="scientific">Xylaria flabelliformis</name>
    <dbReference type="NCBI Taxonomy" id="2512241"/>
    <lineage>
        <taxon>Eukaryota</taxon>
        <taxon>Fungi</taxon>
        <taxon>Dikarya</taxon>
        <taxon>Ascomycota</taxon>
        <taxon>Pezizomycotina</taxon>
        <taxon>Sordariomycetes</taxon>
        <taxon>Xylariomycetidae</taxon>
        <taxon>Xylariales</taxon>
        <taxon>Xylariaceae</taxon>
        <taxon>Xylaria</taxon>
    </lineage>
</organism>
<feature type="compositionally biased region" description="Polar residues" evidence="1">
    <location>
        <begin position="716"/>
        <end position="725"/>
    </location>
</feature>
<feature type="compositionally biased region" description="Basic and acidic residues" evidence="1">
    <location>
        <begin position="726"/>
        <end position="749"/>
    </location>
</feature>
<sequence>MPDEEMEMAVDFGQAGFGEDIDIDLDFPAGEPDEDMDLGDFDGIHDIHNFNSDTRDELMAEGDDASYGMIDAVETDHHASAATANDIDIELEHAVESIWEQDASHPTDFNPDAEIDYIDETTAENMDAEGNAEASEWLPATITSHDVHVVDGVLVETFTGTQEPHEEPLLEESANSREEPSELTKVSHDDAEASHSPVASLLNETGRLDRVDGLPKDETAEATQVSNQPSVVNQDEQVISQPNADPEFEHHSPDSKPQESNELEEISHFDEAAQTGSDDIDEPLVSPDPKQLGPTEVTESNNVKEDDVDLSHPEEVAESADDASEYPVGDEPYNEHTNDQTRDDDDAPQDKPSTLDRPHSQPLEASHVRQSEDRQNEVTNTTASDTSAIGASDRDDPIELADHYGIYISYGETDYRLFAKSEDDDPNQYFLTHKSALDLSLDLFLAGLREVISEEVSPLDDLVMQVDGLGIEFSESTTLDFLGKSTLGDLVVLYDKLVKNEEGESSPPIYIYLTVRPNCIRRMMALGESANAGRGLSEVAMYRDSSSMDEEEPHDVESPDTDFSNGDYNGGESDNIIPQEDYEEGGPRSDYGQQNSSPVGIEAQLEHILDQDQEAGELGNDEDQNFIGDSTDAADELDVSVSKLGIYPLISQYPFSCTQGSTCQCEDCYEAELQHLATPMRAEVRSAPGIVMPTHHNPTHITWMTNHTTTEDHATSESSVLQPQEASEHEPEPNSKTPEASESKVHEPKTTSTNPSIDIPNSESTSATATLDGEEHDEIDYDPDQDDESPHEGVDESNMQKNSPGATPDSSALVNDEITWESDDEEAEDETKDGLARDTVQVSPVSLKRTRSELDALDGTGDENDNKRRRS</sequence>
<reference evidence="3" key="1">
    <citation type="submission" date="2019-06" db="EMBL/GenBank/DDBJ databases">
        <title>Draft genome sequence of the griseofulvin-producing fungus Xylaria cubensis strain G536.</title>
        <authorList>
            <person name="Mead M.E."/>
            <person name="Raja H.A."/>
            <person name="Steenwyk J.L."/>
            <person name="Knowles S.L."/>
            <person name="Oberlies N.H."/>
            <person name="Rokas A."/>
        </authorList>
    </citation>
    <scope>NUCLEOTIDE SEQUENCE [LARGE SCALE GENOMIC DNA]</scope>
    <source>
        <strain evidence="3">G536</strain>
    </source>
</reference>
<dbReference type="Pfam" id="PF10336">
    <property type="entry name" value="DUF2420"/>
    <property type="match status" value="1"/>
</dbReference>
<feature type="compositionally biased region" description="Acidic residues" evidence="1">
    <location>
        <begin position="772"/>
        <end position="787"/>
    </location>
</feature>
<evidence type="ECO:0000256" key="1">
    <source>
        <dbReference type="SAM" id="MobiDB-lite"/>
    </source>
</evidence>
<feature type="compositionally biased region" description="Polar residues" evidence="1">
    <location>
        <begin position="750"/>
        <end position="769"/>
    </location>
</feature>
<dbReference type="AlphaFoldDB" id="A0A553I3U8"/>
<protein>
    <submittedName>
        <fullName evidence="2">Uncharacterized protein</fullName>
    </submittedName>
</protein>
<feature type="compositionally biased region" description="Basic and acidic residues" evidence="1">
    <location>
        <begin position="163"/>
        <end position="193"/>
    </location>
</feature>
<evidence type="ECO:0000313" key="2">
    <source>
        <dbReference type="EMBL" id="TRX94863.1"/>
    </source>
</evidence>
<dbReference type="InterPro" id="IPR018822">
    <property type="entry name" value="UPF0646"/>
</dbReference>
<feature type="compositionally biased region" description="Acidic residues" evidence="1">
    <location>
        <begin position="818"/>
        <end position="831"/>
    </location>
</feature>
<dbReference type="Proteomes" id="UP000319160">
    <property type="component" value="Unassembled WGS sequence"/>
</dbReference>
<feature type="region of interest" description="Disordered" evidence="1">
    <location>
        <begin position="542"/>
        <end position="595"/>
    </location>
</feature>
<feature type="compositionally biased region" description="Basic and acidic residues" evidence="1">
    <location>
        <begin position="302"/>
        <end position="315"/>
    </location>
</feature>
<feature type="compositionally biased region" description="Basic and acidic residues" evidence="1">
    <location>
        <begin position="247"/>
        <end position="271"/>
    </location>
</feature>
<feature type="region of interest" description="Disordered" evidence="1">
    <location>
        <begin position="709"/>
        <end position="871"/>
    </location>
</feature>
<feature type="compositionally biased region" description="Acidic residues" evidence="1">
    <location>
        <begin position="547"/>
        <end position="560"/>
    </location>
</feature>
<proteinExistence type="predicted"/>
<feature type="compositionally biased region" description="Polar residues" evidence="1">
    <location>
        <begin position="797"/>
        <end position="813"/>
    </location>
</feature>
<dbReference type="OrthoDB" id="5339076at2759"/>